<dbReference type="Pfam" id="PF25825">
    <property type="entry name" value="SAPC2_N"/>
    <property type="match status" value="1"/>
</dbReference>
<accession>A0A7R8Z7P4</accession>
<organism evidence="4">
    <name type="scientific">Timema douglasi</name>
    <name type="common">Walking stick</name>
    <dbReference type="NCBI Taxonomy" id="61478"/>
    <lineage>
        <taxon>Eukaryota</taxon>
        <taxon>Metazoa</taxon>
        <taxon>Ecdysozoa</taxon>
        <taxon>Arthropoda</taxon>
        <taxon>Hexapoda</taxon>
        <taxon>Insecta</taxon>
        <taxon>Pterygota</taxon>
        <taxon>Neoptera</taxon>
        <taxon>Polyneoptera</taxon>
        <taxon>Phasmatodea</taxon>
        <taxon>Timematodea</taxon>
        <taxon>Timematoidea</taxon>
        <taxon>Timematidae</taxon>
        <taxon>Timema</taxon>
    </lineage>
</organism>
<dbReference type="InterPro" id="IPR057953">
    <property type="entry name" value="SAPC2_N"/>
</dbReference>
<dbReference type="EMBL" id="OA565314">
    <property type="protein sequence ID" value="CAD7196757.1"/>
    <property type="molecule type" value="Genomic_DNA"/>
</dbReference>
<proteinExistence type="predicted"/>
<dbReference type="AlphaFoldDB" id="A0A7R8Z7P4"/>
<evidence type="ECO:0000259" key="3">
    <source>
        <dbReference type="Pfam" id="PF25825"/>
    </source>
</evidence>
<evidence type="ECO:0000313" key="4">
    <source>
        <dbReference type="EMBL" id="CAD7196757.1"/>
    </source>
</evidence>
<name>A0A7R8Z7P4_TIMDO</name>
<feature type="compositionally biased region" description="Basic residues" evidence="2">
    <location>
        <begin position="284"/>
        <end position="293"/>
    </location>
</feature>
<dbReference type="PANTHER" id="PTHR14907">
    <property type="entry name" value="FI14130P"/>
    <property type="match status" value="1"/>
</dbReference>
<keyword evidence="1" id="KW-0175">Coiled coil</keyword>
<evidence type="ECO:0000256" key="2">
    <source>
        <dbReference type="SAM" id="MobiDB-lite"/>
    </source>
</evidence>
<feature type="region of interest" description="Disordered" evidence="2">
    <location>
        <begin position="90"/>
        <end position="130"/>
    </location>
</feature>
<protein>
    <recommendedName>
        <fullName evidence="3">Suppressor APC domain-containing protein</fullName>
    </recommendedName>
</protein>
<dbReference type="PANTHER" id="PTHR14907:SF2">
    <property type="entry name" value="SUPPRESSOR APC DOMAIN-CONTAINING PROTEIN 2"/>
    <property type="match status" value="1"/>
</dbReference>
<feature type="region of interest" description="Disordered" evidence="2">
    <location>
        <begin position="260"/>
        <end position="293"/>
    </location>
</feature>
<gene>
    <name evidence="4" type="ORF">TDIB3V08_LOCUS3088</name>
</gene>
<reference evidence="4" key="1">
    <citation type="submission" date="2020-11" db="EMBL/GenBank/DDBJ databases">
        <authorList>
            <person name="Tran Van P."/>
        </authorList>
    </citation>
    <scope>NUCLEOTIDE SEQUENCE</scope>
</reference>
<evidence type="ECO:0000256" key="1">
    <source>
        <dbReference type="SAM" id="Coils"/>
    </source>
</evidence>
<sequence length="517" mass="58493">MAHTQSPTLDGLPKQFVVAMRTLFDIMDDKRTGYVKFSDIEHRWQDDGTKGLPKGVIDSLQKVAPPNGLLSFERFCAGLKISLLRNQVEHTRAQGHKQPSDHSSAQPVRPPSAPILDVDPIPKNWSSSNTATVRPNIAMSQQRTLSMPQLLGERKDNMQAEINELRNYGSDAKLTVPNIKPVGILYGPPKPPRTAAGLERASMALNSERNFGTERNMDKAEIRTALQNWQMGLMMNDHDVGKSDKRVGYPAMVDARALVRGGRSSGDGKPAGQPDQVGISNKKVTSRRREPRRHTLQNGIDYNMLKRMKQIEQEKDVLMQGLQAVERSRDWYLKQVAAVQEKMKYLGRMGSHTVVWTILFHSCQSFQSSTSVPGLQSVPLASASFCAWSIHLVRHLLYGYLRHSLTLQEHWSEAQQERLELQRARVLEVNRHLATLMDSWERGGLPLHMNLAVHHAPPQDILSRLKQQNHLLTEEVSKKSERITALEREKASLIRELFQNRTQTRRGTEPQDEAAFM</sequence>
<dbReference type="Pfam" id="PF11414">
    <property type="entry name" value="Suppressor_APC"/>
    <property type="match status" value="1"/>
</dbReference>
<feature type="domain" description="Suppressor APC" evidence="3">
    <location>
        <begin position="11"/>
        <end position="89"/>
    </location>
</feature>
<dbReference type="InterPro" id="IPR026828">
    <property type="entry name" value="SAPC2_1/2"/>
</dbReference>
<feature type="coiled-coil region" evidence="1">
    <location>
        <begin position="462"/>
        <end position="496"/>
    </location>
</feature>